<name>A0A813KQH8_POLGL</name>
<evidence type="ECO:0000313" key="2">
    <source>
        <dbReference type="EMBL" id="CAE8713318.1"/>
    </source>
</evidence>
<dbReference type="Proteomes" id="UP000626109">
    <property type="component" value="Unassembled WGS sequence"/>
</dbReference>
<evidence type="ECO:0008006" key="4">
    <source>
        <dbReference type="Google" id="ProtNLM"/>
    </source>
</evidence>
<feature type="non-terminal residue" evidence="2">
    <location>
        <position position="1"/>
    </location>
</feature>
<protein>
    <recommendedName>
        <fullName evidence="4">Subtilisin</fullName>
    </recommendedName>
</protein>
<evidence type="ECO:0000313" key="3">
    <source>
        <dbReference type="Proteomes" id="UP000626109"/>
    </source>
</evidence>
<feature type="region of interest" description="Disordered" evidence="1">
    <location>
        <begin position="85"/>
        <end position="113"/>
    </location>
</feature>
<dbReference type="EMBL" id="CAJNNW010032483">
    <property type="protein sequence ID" value="CAE8713318.1"/>
    <property type="molecule type" value="Genomic_DNA"/>
</dbReference>
<organism evidence="2 3">
    <name type="scientific">Polarella glacialis</name>
    <name type="common">Dinoflagellate</name>
    <dbReference type="NCBI Taxonomy" id="89957"/>
    <lineage>
        <taxon>Eukaryota</taxon>
        <taxon>Sar</taxon>
        <taxon>Alveolata</taxon>
        <taxon>Dinophyceae</taxon>
        <taxon>Suessiales</taxon>
        <taxon>Suessiaceae</taxon>
        <taxon>Polarella</taxon>
    </lineage>
</organism>
<gene>
    <name evidence="2" type="ORF">PGLA2088_LOCUS37461</name>
</gene>
<feature type="compositionally biased region" description="Acidic residues" evidence="1">
    <location>
        <begin position="92"/>
        <end position="101"/>
    </location>
</feature>
<reference evidence="2" key="1">
    <citation type="submission" date="2021-02" db="EMBL/GenBank/DDBJ databases">
        <authorList>
            <person name="Dougan E. K."/>
            <person name="Rhodes N."/>
            <person name="Thang M."/>
            <person name="Chan C."/>
        </authorList>
    </citation>
    <scope>NUCLEOTIDE SEQUENCE</scope>
</reference>
<comment type="caution">
    <text evidence="2">The sequence shown here is derived from an EMBL/GenBank/DDBJ whole genome shotgun (WGS) entry which is preliminary data.</text>
</comment>
<dbReference type="AlphaFoldDB" id="A0A813KQH8"/>
<evidence type="ECO:0000256" key="1">
    <source>
        <dbReference type="SAM" id="MobiDB-lite"/>
    </source>
</evidence>
<proteinExistence type="predicted"/>
<accession>A0A813KQH8</accession>
<sequence>MMAPPGFVSMPRPTARQSGRRGLRAFALLAGTVALGPSTVFLAPSQPRNGLSYFGRDAVPHRAPAVWAAATQDAAVDLEQFVKPWAGTSAGDPDDDAEEESKSETSTAEKGFKKFRRRPTIPALFKTIPLKTEAAISDLSKSLIGELAASPAADIVLVGREEAGKLMIVLSFDTVADDYEAGVEILPRSSGKPRVRVIRGFAPVAGDTPGHVFLKKTTDPTKLAQSMRIGMTGPDGKPMRGFEVLVTLGGHTLGKDADEAHDGDGEGLPDFEIKKARTELFRTLSVSNNNNAMGIAVELTRELEILSTQAIDIILISPENRGYVPYALSLVPDWLNAAGTIQGRRGNLPVVRVLKGFRPRETDKPVVFTLSGSANATALAGAMASTLSNRESSFAEAAPAVRLLFGGQLASTVAMDAIWSLRWMIGQEVVFHVEKKGNKEEKGRQPAARTVSRCGADTFPSVTGGADIFPAVTGVSPSPCRCKVEQTYSVQLQVAIPPLAVARWQSFSLPLQGGADIFPAVTDGNPSPCRCKDQPSTFRIRASVKRSGDGACGSDELHAGSARVRVAQKLAKIKAGNAERQDFEVRLAQAKAHMQKRRFCDKNFEHINQSNLKEIANQGGVIALRQKAAQDMNGRLADAQRRHEECEKAVEERMNWWVDKHEVRRLEREDEKRLLQEAANQELRRAEWMIKLQMVGFSMSLYQRTLKEKVERMEFQHMVRMTTKIQNWFLRRMSKRRRGLLYQN</sequence>